<dbReference type="RefSeq" id="WP_135178299.1">
    <property type="nucleotide sequence ID" value="NZ_SPQT01000030.1"/>
</dbReference>
<dbReference type="SUPFAM" id="SSF47598">
    <property type="entry name" value="Ribbon-helix-helix"/>
    <property type="match status" value="1"/>
</dbReference>
<evidence type="ECO:0000256" key="1">
    <source>
        <dbReference type="SAM" id="MobiDB-lite"/>
    </source>
</evidence>
<accession>A0A4Y9LE99</accession>
<feature type="compositionally biased region" description="Polar residues" evidence="1">
    <location>
        <begin position="91"/>
        <end position="101"/>
    </location>
</feature>
<evidence type="ECO:0000313" key="3">
    <source>
        <dbReference type="Proteomes" id="UP000297966"/>
    </source>
</evidence>
<dbReference type="Proteomes" id="UP000297966">
    <property type="component" value="Unassembled WGS sequence"/>
</dbReference>
<gene>
    <name evidence="2" type="ORF">E4K65_37010</name>
</gene>
<dbReference type="InterPro" id="IPR010985">
    <property type="entry name" value="Ribbon_hlx_hlx"/>
</dbReference>
<feature type="region of interest" description="Disordered" evidence="1">
    <location>
        <begin position="83"/>
        <end position="113"/>
    </location>
</feature>
<comment type="caution">
    <text evidence="2">The sequence shown here is derived from an EMBL/GenBank/DDBJ whole genome shotgun (WGS) entry which is preliminary data.</text>
</comment>
<reference evidence="2 3" key="1">
    <citation type="submission" date="2019-03" db="EMBL/GenBank/DDBJ databases">
        <title>Bradyrhizobium diversity isolated from nodules of Chamaecrista fasciculata.</title>
        <authorList>
            <person name="Klepa M.S."/>
            <person name="Urquiaga M.O."/>
            <person name="Hungria M."/>
            <person name="Delamuta J.R."/>
        </authorList>
    </citation>
    <scope>NUCLEOTIDE SEQUENCE [LARGE SCALE GENOMIC DNA]</scope>
    <source>
        <strain evidence="2 3">CNPSo 3448</strain>
    </source>
</reference>
<keyword evidence="3" id="KW-1185">Reference proteome</keyword>
<name>A0A4Y9LE99_9BRAD</name>
<protein>
    <submittedName>
        <fullName evidence="2">Uncharacterized protein</fullName>
    </submittedName>
</protein>
<dbReference type="AlphaFoldDB" id="A0A4Y9LE99"/>
<dbReference type="GO" id="GO:0006355">
    <property type="term" value="P:regulation of DNA-templated transcription"/>
    <property type="evidence" value="ECO:0007669"/>
    <property type="project" value="InterPro"/>
</dbReference>
<sequence length="113" mass="11885">MSRNPKEALDAGTRHLRNALTYSQPDGSPGSSGETLRTTVTIRPNLHSALRILAATRGCRLNDLLVVAIEDLLVQQGALPGAVSRPALRQRLQTNGPSNPSEGPAGLPLEGDA</sequence>
<organism evidence="2 3">
    <name type="scientific">Bradyrhizobium niftali</name>
    <dbReference type="NCBI Taxonomy" id="2560055"/>
    <lineage>
        <taxon>Bacteria</taxon>
        <taxon>Pseudomonadati</taxon>
        <taxon>Pseudomonadota</taxon>
        <taxon>Alphaproteobacteria</taxon>
        <taxon>Hyphomicrobiales</taxon>
        <taxon>Nitrobacteraceae</taxon>
        <taxon>Bradyrhizobium</taxon>
    </lineage>
</organism>
<proteinExistence type="predicted"/>
<evidence type="ECO:0000313" key="2">
    <source>
        <dbReference type="EMBL" id="TFV41269.1"/>
    </source>
</evidence>
<dbReference type="EMBL" id="SPQT01000030">
    <property type="protein sequence ID" value="TFV41269.1"/>
    <property type="molecule type" value="Genomic_DNA"/>
</dbReference>